<dbReference type="GO" id="GO:0006397">
    <property type="term" value="P:mRNA processing"/>
    <property type="evidence" value="ECO:0007669"/>
    <property type="project" value="UniProtKB-KW"/>
</dbReference>
<dbReference type="Proteomes" id="UP001626550">
    <property type="component" value="Unassembled WGS sequence"/>
</dbReference>
<dbReference type="InterPro" id="IPR016024">
    <property type="entry name" value="ARM-type_fold"/>
</dbReference>
<dbReference type="PANTHER" id="PTHR15245:SF20">
    <property type="entry name" value="SYMPLEKIN"/>
    <property type="match status" value="1"/>
</dbReference>
<dbReference type="SUPFAM" id="SSF48371">
    <property type="entry name" value="ARM repeat"/>
    <property type="match status" value="1"/>
</dbReference>
<dbReference type="GO" id="GO:0005634">
    <property type="term" value="C:nucleus"/>
    <property type="evidence" value="ECO:0007669"/>
    <property type="project" value="UniProtKB-SubCell"/>
</dbReference>
<proteinExistence type="predicted"/>
<feature type="compositionally biased region" description="Acidic residues" evidence="4">
    <location>
        <begin position="425"/>
        <end position="437"/>
    </location>
</feature>
<comment type="subcellular location">
    <subcellularLocation>
        <location evidence="1">Nucleus</location>
    </subcellularLocation>
</comment>
<keyword evidence="7" id="KW-1185">Reference proteome</keyword>
<feature type="domain" description="Symplekin/Pta1 N-terminal" evidence="5">
    <location>
        <begin position="108"/>
        <end position="407"/>
    </location>
</feature>
<dbReference type="Pfam" id="PF11935">
    <property type="entry name" value="SYMPK_PTA1_N"/>
    <property type="match status" value="1"/>
</dbReference>
<dbReference type="AlphaFoldDB" id="A0ABD2QAF3"/>
<feature type="non-terminal residue" evidence="6">
    <location>
        <position position="949"/>
    </location>
</feature>
<dbReference type="InterPro" id="IPR032460">
    <property type="entry name" value="Symplekin/Pta1_N"/>
</dbReference>
<feature type="compositionally biased region" description="Basic and acidic residues" evidence="4">
    <location>
        <begin position="438"/>
        <end position="449"/>
    </location>
</feature>
<keyword evidence="3" id="KW-0539">Nucleus</keyword>
<evidence type="ECO:0000256" key="3">
    <source>
        <dbReference type="ARBA" id="ARBA00023242"/>
    </source>
</evidence>
<accession>A0ABD2QAF3</accession>
<dbReference type="EMBL" id="JBJKFK010000524">
    <property type="protein sequence ID" value="KAL3316530.1"/>
    <property type="molecule type" value="Genomic_DNA"/>
</dbReference>
<protein>
    <recommendedName>
        <fullName evidence="5">Symplekin/Pta1 N-terminal domain-containing protein</fullName>
    </recommendedName>
</protein>
<evidence type="ECO:0000259" key="5">
    <source>
        <dbReference type="Pfam" id="PF11935"/>
    </source>
</evidence>
<sequence>MPSSTYDLIVKSLKKASQTSNSQQRRNYLLQVKEFIASSDKSYLDSFFEEIIAFKDDSDLDIKRCVVEFTQIACQMDSTVIKRSIECLANLYVSCFHFQSLPVPLLAAIIQAVTPIYRLALARLVKVGLIESGAVSGTGIEAETMASLSFDVFSMCYALKDEIARLFLPSVVEESTHGSMMTPPLLVLKQLCSTLPDSLRVHIVSLIKSVIILQSRRTQKSEIPPNEEDFFCLNGVPDLTESVVKTIFSNSTASCCRGKKPFFSIVRNKRLNEEAERLLTGLIDWTLHGTGGASASEKKPEELSFELVPISLPILEHLLDCLVDIACQRPQFFTKILQAFETLHVNLPPQFLEAQVNQLRRKMKSGLLHLLCHPVVVSDLKNRITILLTDLGATQNEVISALQTRRKESAQTPTQQDEKALFKFDEDEEEAQGEEDTEKQKLRTERKERDYKKALEAPATARLPPRWPEIDQMVGKLVPRLSKENVADLVLLSMVNLPGQMPAAFNSTYTPIAAAGTVAQVNHLARLLGTQLSVWASENGLKVQKQENEDDHTQLRRDLVMLAHIFECLPRQSSAARRHSALETNQNAAVISEQKPITSLNSSVHPDNSKFEDFQTQQLIGVPAHDPDFAKGELLDAIKDVKLLPTSVLREFSNECFMRILGTTYHGNKELLLPSELFCTSENASSVSSLMRHEVARLKLLTRLPSRDVYGVLIEHALSDRRQSLELISLLLMQEYQRYKGFQLDADEKQQLGSFNCYDSLLCSILVKLHSKPNLFAKLFMEVPLVTDKSLSLLRSFCYEEEQAREGLAVLRQLIETRPVPERQTMLQMLIQFSSHDRQLLRSIALKEIRSLIASSQKWRHEIFDLAVEQFESVLAIESPTLDVPAALEAVVTQNSVLFMGLIPSQPEVNLNTSVSFITSHSNLCSLMKVYVKSAAPVKRQLLKLIDGP</sequence>
<feature type="region of interest" description="Disordered" evidence="4">
    <location>
        <begin position="424"/>
        <end position="449"/>
    </location>
</feature>
<keyword evidence="2" id="KW-0507">mRNA processing</keyword>
<reference evidence="6 7" key="1">
    <citation type="submission" date="2024-11" db="EMBL/GenBank/DDBJ databases">
        <title>Adaptive evolution of stress response genes in parasites aligns with host niche diversity.</title>
        <authorList>
            <person name="Hahn C."/>
            <person name="Resl P."/>
        </authorList>
    </citation>
    <scope>NUCLEOTIDE SEQUENCE [LARGE SCALE GENOMIC DNA]</scope>
    <source>
        <strain evidence="6">EGGRZ-B1_66</strain>
        <tissue evidence="6">Body</tissue>
    </source>
</reference>
<evidence type="ECO:0000256" key="1">
    <source>
        <dbReference type="ARBA" id="ARBA00004123"/>
    </source>
</evidence>
<dbReference type="Gene3D" id="1.25.10.10">
    <property type="entry name" value="Leucine-rich Repeat Variant"/>
    <property type="match status" value="1"/>
</dbReference>
<evidence type="ECO:0000313" key="7">
    <source>
        <dbReference type="Proteomes" id="UP001626550"/>
    </source>
</evidence>
<evidence type="ECO:0000313" key="6">
    <source>
        <dbReference type="EMBL" id="KAL3316530.1"/>
    </source>
</evidence>
<dbReference type="InterPro" id="IPR021850">
    <property type="entry name" value="Symplekin/Pta1"/>
</dbReference>
<evidence type="ECO:0000256" key="2">
    <source>
        <dbReference type="ARBA" id="ARBA00022664"/>
    </source>
</evidence>
<evidence type="ECO:0000256" key="4">
    <source>
        <dbReference type="SAM" id="MobiDB-lite"/>
    </source>
</evidence>
<dbReference type="PANTHER" id="PTHR15245">
    <property type="entry name" value="SYMPLEKIN-RELATED"/>
    <property type="match status" value="1"/>
</dbReference>
<gene>
    <name evidence="6" type="ORF">Ciccas_004822</name>
</gene>
<organism evidence="6 7">
    <name type="scientific">Cichlidogyrus casuarinus</name>
    <dbReference type="NCBI Taxonomy" id="1844966"/>
    <lineage>
        <taxon>Eukaryota</taxon>
        <taxon>Metazoa</taxon>
        <taxon>Spiralia</taxon>
        <taxon>Lophotrochozoa</taxon>
        <taxon>Platyhelminthes</taxon>
        <taxon>Monogenea</taxon>
        <taxon>Monopisthocotylea</taxon>
        <taxon>Dactylogyridea</taxon>
        <taxon>Ancyrocephalidae</taxon>
        <taxon>Cichlidogyrus</taxon>
    </lineage>
</organism>
<comment type="caution">
    <text evidence="6">The sequence shown here is derived from an EMBL/GenBank/DDBJ whole genome shotgun (WGS) entry which is preliminary data.</text>
</comment>
<dbReference type="InterPro" id="IPR011989">
    <property type="entry name" value="ARM-like"/>
</dbReference>
<name>A0ABD2QAF3_9PLAT</name>